<organism evidence="1 2">
    <name type="scientific">Paractinoplanes durhamensis</name>
    <dbReference type="NCBI Taxonomy" id="113563"/>
    <lineage>
        <taxon>Bacteria</taxon>
        <taxon>Bacillati</taxon>
        <taxon>Actinomycetota</taxon>
        <taxon>Actinomycetes</taxon>
        <taxon>Micromonosporales</taxon>
        <taxon>Micromonosporaceae</taxon>
        <taxon>Paractinoplanes</taxon>
    </lineage>
</organism>
<protein>
    <submittedName>
        <fullName evidence="1">Uncharacterized protein</fullName>
    </submittedName>
</protein>
<reference evidence="1 2" key="1">
    <citation type="submission" date="2021-01" db="EMBL/GenBank/DDBJ databases">
        <title>Whole genome shotgun sequence of Actinoplanes durhamensis NBRC 14914.</title>
        <authorList>
            <person name="Komaki H."/>
            <person name="Tamura T."/>
        </authorList>
    </citation>
    <scope>NUCLEOTIDE SEQUENCE [LARGE SCALE GENOMIC DNA]</scope>
    <source>
        <strain evidence="1 2">NBRC 14914</strain>
    </source>
</reference>
<comment type="caution">
    <text evidence="1">The sequence shown here is derived from an EMBL/GenBank/DDBJ whole genome shotgun (WGS) entry which is preliminary data.</text>
</comment>
<dbReference type="Proteomes" id="UP000637628">
    <property type="component" value="Unassembled WGS sequence"/>
</dbReference>
<dbReference type="EMBL" id="BOML01000071">
    <property type="protein sequence ID" value="GIE07031.1"/>
    <property type="molecule type" value="Genomic_DNA"/>
</dbReference>
<accession>A0ABQ3ZB21</accession>
<gene>
    <name evidence="1" type="ORF">Adu01nite_83810</name>
</gene>
<proteinExistence type="predicted"/>
<sequence length="92" mass="9057">MRVAGCRVGGQADGLQGLLHACRVGAQAQAPQRLGDDAAHPVAGCPLSAASGSSAPQRVSISARFPAGAVTALRRAAFQASCSSTVTAAILS</sequence>
<name>A0ABQ3ZB21_9ACTN</name>
<evidence type="ECO:0000313" key="1">
    <source>
        <dbReference type="EMBL" id="GIE07031.1"/>
    </source>
</evidence>
<keyword evidence="2" id="KW-1185">Reference proteome</keyword>
<evidence type="ECO:0000313" key="2">
    <source>
        <dbReference type="Proteomes" id="UP000637628"/>
    </source>
</evidence>